<dbReference type="EMBL" id="CDMC01000005">
    <property type="protein sequence ID" value="CEL06013.1"/>
    <property type="molecule type" value="Genomic_DNA"/>
</dbReference>
<organism evidence="1 2">
    <name type="scientific">Aspergillus calidoustus</name>
    <dbReference type="NCBI Taxonomy" id="454130"/>
    <lineage>
        <taxon>Eukaryota</taxon>
        <taxon>Fungi</taxon>
        <taxon>Dikarya</taxon>
        <taxon>Ascomycota</taxon>
        <taxon>Pezizomycotina</taxon>
        <taxon>Eurotiomycetes</taxon>
        <taxon>Eurotiomycetidae</taxon>
        <taxon>Eurotiales</taxon>
        <taxon>Aspergillaceae</taxon>
        <taxon>Aspergillus</taxon>
        <taxon>Aspergillus subgen. Nidulantes</taxon>
    </lineage>
</organism>
<dbReference type="Proteomes" id="UP000054771">
    <property type="component" value="Unassembled WGS sequence"/>
</dbReference>
<accession>A0A0U5G572</accession>
<gene>
    <name evidence="1" type="ORF">ASPCAL07125</name>
</gene>
<keyword evidence="2" id="KW-1185">Reference proteome</keyword>
<reference evidence="2" key="1">
    <citation type="journal article" date="2016" name="Genome Announc.">
        <title>Draft genome sequences of fungus Aspergillus calidoustus.</title>
        <authorList>
            <person name="Horn F."/>
            <person name="Linde J."/>
            <person name="Mattern D.J."/>
            <person name="Walther G."/>
            <person name="Guthke R."/>
            <person name="Scherlach K."/>
            <person name="Martin K."/>
            <person name="Brakhage A.A."/>
            <person name="Petzke L."/>
            <person name="Valiante V."/>
        </authorList>
    </citation>
    <scope>NUCLEOTIDE SEQUENCE [LARGE SCALE GENOMIC DNA]</scope>
    <source>
        <strain evidence="2">SF006504</strain>
    </source>
</reference>
<evidence type="ECO:0000313" key="2">
    <source>
        <dbReference type="Proteomes" id="UP000054771"/>
    </source>
</evidence>
<evidence type="ECO:0000313" key="1">
    <source>
        <dbReference type="EMBL" id="CEL06013.1"/>
    </source>
</evidence>
<sequence length="168" mass="18872">MRPVEHPIDISLVYNTVSQFSYYPGGPDETCTDYEVIINIYQTAENIGVVKLGEDETDVQLVLYANLKQQQSPDRGSVCYANAKEDFTPDADDEAASARNSSGTQALSPRQTYYAEMPGWQNPANDPVNLETYFAVDSVNDMFNEKDFQFSCVPNPSSYPFYLALIEY</sequence>
<proteinExistence type="predicted"/>
<protein>
    <submittedName>
        <fullName evidence="1">Uncharacterized protein</fullName>
    </submittedName>
</protein>
<dbReference type="AlphaFoldDB" id="A0A0U5G572"/>
<name>A0A0U5G572_ASPCI</name>